<accession>A0A917DDM5</accession>
<dbReference type="EMBL" id="BMJJ01000008">
    <property type="protein sequence ID" value="GGD28335.1"/>
    <property type="molecule type" value="Genomic_DNA"/>
</dbReference>
<dbReference type="PROSITE" id="PS51257">
    <property type="entry name" value="PROKAR_LIPOPROTEIN"/>
    <property type="match status" value="1"/>
</dbReference>
<evidence type="ECO:0008006" key="5">
    <source>
        <dbReference type="Google" id="ProtNLM"/>
    </source>
</evidence>
<organism evidence="3 4">
    <name type="scientific">Aureimonas glaciei</name>
    <dbReference type="NCBI Taxonomy" id="1776957"/>
    <lineage>
        <taxon>Bacteria</taxon>
        <taxon>Pseudomonadati</taxon>
        <taxon>Pseudomonadota</taxon>
        <taxon>Alphaproteobacteria</taxon>
        <taxon>Hyphomicrobiales</taxon>
        <taxon>Aurantimonadaceae</taxon>
        <taxon>Aureimonas</taxon>
    </lineage>
</organism>
<name>A0A917DDM5_9HYPH</name>
<feature type="signal peptide" evidence="2">
    <location>
        <begin position="1"/>
        <end position="22"/>
    </location>
</feature>
<evidence type="ECO:0000256" key="2">
    <source>
        <dbReference type="SAM" id="SignalP"/>
    </source>
</evidence>
<dbReference type="AlphaFoldDB" id="A0A917DDM5"/>
<feature type="region of interest" description="Disordered" evidence="1">
    <location>
        <begin position="43"/>
        <end position="67"/>
    </location>
</feature>
<feature type="chain" id="PRO_5037079838" description="Lipoprotein" evidence="2">
    <location>
        <begin position="23"/>
        <end position="196"/>
    </location>
</feature>
<evidence type="ECO:0000256" key="1">
    <source>
        <dbReference type="SAM" id="MobiDB-lite"/>
    </source>
</evidence>
<dbReference type="Proteomes" id="UP000613160">
    <property type="component" value="Unassembled WGS sequence"/>
</dbReference>
<reference evidence="3" key="1">
    <citation type="journal article" date="2014" name="Int. J. Syst. Evol. Microbiol.">
        <title>Complete genome sequence of Corynebacterium casei LMG S-19264T (=DSM 44701T), isolated from a smear-ripened cheese.</title>
        <authorList>
            <consortium name="US DOE Joint Genome Institute (JGI-PGF)"/>
            <person name="Walter F."/>
            <person name="Albersmeier A."/>
            <person name="Kalinowski J."/>
            <person name="Ruckert C."/>
        </authorList>
    </citation>
    <scope>NUCLEOTIDE SEQUENCE</scope>
    <source>
        <strain evidence="3">CGMCC 1.15493</strain>
    </source>
</reference>
<evidence type="ECO:0000313" key="4">
    <source>
        <dbReference type="Proteomes" id="UP000613160"/>
    </source>
</evidence>
<keyword evidence="2" id="KW-0732">Signal</keyword>
<proteinExistence type="predicted"/>
<feature type="compositionally biased region" description="Low complexity" evidence="1">
    <location>
        <begin position="45"/>
        <end position="67"/>
    </location>
</feature>
<sequence length="196" mass="19370">MAWRPFLGRPALLAALSAGVLAGCSAAESPDFGLRPPAAIGGGAATAATQPEPVSPPAASASQSASLASQPASTGTVGSVQFLPLVGAPPATVAALSQALAASAAQSGIAILPSGDPVAPLRLKGYFSAMSEGSGTVVVYVWDVVDPAGTRITRIQGQETIARSAADPWSAVDQAVLARIAATTLQAFRRQVAANG</sequence>
<keyword evidence="4" id="KW-1185">Reference proteome</keyword>
<comment type="caution">
    <text evidence="3">The sequence shown here is derived from an EMBL/GenBank/DDBJ whole genome shotgun (WGS) entry which is preliminary data.</text>
</comment>
<reference evidence="3" key="2">
    <citation type="submission" date="2020-09" db="EMBL/GenBank/DDBJ databases">
        <authorList>
            <person name="Sun Q."/>
            <person name="Zhou Y."/>
        </authorList>
    </citation>
    <scope>NUCLEOTIDE SEQUENCE</scope>
    <source>
        <strain evidence="3">CGMCC 1.15493</strain>
    </source>
</reference>
<gene>
    <name evidence="3" type="ORF">GCM10011335_34360</name>
</gene>
<protein>
    <recommendedName>
        <fullName evidence="5">Lipoprotein</fullName>
    </recommendedName>
</protein>
<evidence type="ECO:0000313" key="3">
    <source>
        <dbReference type="EMBL" id="GGD28335.1"/>
    </source>
</evidence>